<reference evidence="4 5" key="1">
    <citation type="submission" date="2016-01" db="EMBL/GenBank/DDBJ databases">
        <title>Use of Whole Genome Sequencing to ascertain that Brevibacterium massiliense (Roux, Raoult 2009) is a later heterotypic synonym of Brevibacterium ravenspurgense (Mages 2008).</title>
        <authorList>
            <person name="Bernier A.-M."/>
            <person name="Burdz T."/>
            <person name="Huynh C."/>
            <person name="Pachecho A.L."/>
            <person name="Wiebe D."/>
            <person name="Bonner C."/>
            <person name="Bernard K."/>
        </authorList>
    </citation>
    <scope>NUCLEOTIDE SEQUENCE [LARGE SCALE GENOMIC DNA]</scope>
    <source>
        <strain evidence="4 5">CCUG56047</strain>
    </source>
</reference>
<dbReference type="PANTHER" id="PTHR12526">
    <property type="entry name" value="GLYCOSYLTRANSFERASE"/>
    <property type="match status" value="1"/>
</dbReference>
<protein>
    <submittedName>
        <fullName evidence="4">Putative poly(Glycerol-phosphate) alpha-glucosyltransferase</fullName>
        <ecNumber evidence="4">2.4.1.52</ecNumber>
    </submittedName>
</protein>
<dbReference type="AlphaFoldDB" id="A0A150HA85"/>
<name>A0A150HA85_9MICO</name>
<dbReference type="InterPro" id="IPR001296">
    <property type="entry name" value="Glyco_trans_1"/>
</dbReference>
<accession>A0A150HA85</accession>
<comment type="caution">
    <text evidence="4">The sequence shown here is derived from an EMBL/GenBank/DDBJ whole genome shotgun (WGS) entry which is preliminary data.</text>
</comment>
<dbReference type="PATRIC" id="fig|479117.4.peg.777"/>
<evidence type="ECO:0000256" key="1">
    <source>
        <dbReference type="ARBA" id="ARBA00022676"/>
    </source>
</evidence>
<dbReference type="Pfam" id="PF00534">
    <property type="entry name" value="Glycos_transf_1"/>
    <property type="match status" value="1"/>
</dbReference>
<dbReference type="EMBL" id="LQQC01000008">
    <property type="protein sequence ID" value="KXZ58905.1"/>
    <property type="molecule type" value="Genomic_DNA"/>
</dbReference>
<dbReference type="PANTHER" id="PTHR12526:SF629">
    <property type="entry name" value="TEICHURONIC ACID BIOSYNTHESIS GLYCOSYLTRANSFERASE TUAH-RELATED"/>
    <property type="match status" value="1"/>
</dbReference>
<dbReference type="Gene3D" id="3.40.50.2000">
    <property type="entry name" value="Glycogen Phosphorylase B"/>
    <property type="match status" value="3"/>
</dbReference>
<dbReference type="SUPFAM" id="SSF53756">
    <property type="entry name" value="UDP-Glycosyltransferase/glycogen phosphorylase"/>
    <property type="match status" value="1"/>
</dbReference>
<sequence>MAMKASLSRLLRRIIPNSSGPRPQQVLPAGNYYTVLWRIPETFGGMTSVALERSSAFARQDNRPIEILTFSPNNSGKEREQELKAEGRLDDRVSIRNIWEDLGTWSDDELARMKGMAEHDLGALKDALPHTSGNTREQRADDADTVLQTDYYSTQGHLRIIDRHDATERGTKGGRLLTLLDSQGDIIGQWRSGGAFYKAWLNAVFGNEPGYVIVDSGYASSIFRTYRKKNIVFCHVLHSNFLKNESVDPRELNRGRFDIFHNADRFDRVIALTHAQQQDMFALNLSSGNLTVVPNLVRDLHGDAEAPRDKAHGIMLARLTKGKRIDHAIRATAAASQNTPRLHLDVYGDGDMHAELTQQINANNAGEHITLCGFASNAKERFREASFSLLTSKQEGQGLVLLESMSAGCIPIAYDIKYGPADIITDGVDGFLVPAGDVEALTRTIIHVATMDDAELTQMRRNALKRAADFYETAVVNKWATMFRECSFEPFQRSQATAKLTSLTVTATGIELETTIQNHPWERTSHTYVSWRLAGKTYYGRTPAEFDGTTLRAEIPLSELELLPAGTLELSADFVEGRSFHRTRILADETPAAAGSFFTPVLTDKDQLNLQIEAD</sequence>
<feature type="domain" description="Glycosyl transferase family 1" evidence="3">
    <location>
        <begin position="307"/>
        <end position="465"/>
    </location>
</feature>
<dbReference type="Proteomes" id="UP000243589">
    <property type="component" value="Unassembled WGS sequence"/>
</dbReference>
<organism evidence="4 5">
    <name type="scientific">Brevibacterium ravenspurgense</name>
    <dbReference type="NCBI Taxonomy" id="479117"/>
    <lineage>
        <taxon>Bacteria</taxon>
        <taxon>Bacillati</taxon>
        <taxon>Actinomycetota</taxon>
        <taxon>Actinomycetes</taxon>
        <taxon>Micrococcales</taxon>
        <taxon>Brevibacteriaceae</taxon>
        <taxon>Brevibacterium</taxon>
    </lineage>
</organism>
<dbReference type="EC" id="2.4.1.52" evidence="4"/>
<evidence type="ECO:0000313" key="4">
    <source>
        <dbReference type="EMBL" id="KXZ58905.1"/>
    </source>
</evidence>
<proteinExistence type="predicted"/>
<gene>
    <name evidence="4" type="primary">tagE</name>
    <name evidence="4" type="ORF">Bravens_00777</name>
</gene>
<keyword evidence="5" id="KW-1185">Reference proteome</keyword>
<evidence type="ECO:0000313" key="5">
    <source>
        <dbReference type="Proteomes" id="UP000243589"/>
    </source>
</evidence>
<evidence type="ECO:0000259" key="3">
    <source>
        <dbReference type="Pfam" id="PF00534"/>
    </source>
</evidence>
<evidence type="ECO:0000256" key="2">
    <source>
        <dbReference type="ARBA" id="ARBA00022679"/>
    </source>
</evidence>
<dbReference type="GO" id="GO:0047265">
    <property type="term" value="F:poly(glycerol-phosphate) alpha-glucosyltransferase activity"/>
    <property type="evidence" value="ECO:0007669"/>
    <property type="project" value="UniProtKB-EC"/>
</dbReference>
<keyword evidence="2 4" id="KW-0808">Transferase</keyword>
<keyword evidence="1 4" id="KW-0328">Glycosyltransferase</keyword>